<feature type="active site" evidence="8">
    <location>
        <position position="105"/>
    </location>
</feature>
<evidence type="ECO:0000256" key="9">
    <source>
        <dbReference type="RuleBase" id="RU361183"/>
    </source>
</evidence>
<evidence type="ECO:0000256" key="1">
    <source>
        <dbReference type="ARBA" id="ARBA00011245"/>
    </source>
</evidence>
<proteinExistence type="predicted"/>
<dbReference type="GO" id="GO:0004222">
    <property type="term" value="F:metalloendopeptidase activity"/>
    <property type="evidence" value="ECO:0007669"/>
    <property type="project" value="UniProtKB-UniRule"/>
</dbReference>
<dbReference type="Proteomes" id="UP000886998">
    <property type="component" value="Unassembled WGS sequence"/>
</dbReference>
<evidence type="ECO:0000256" key="4">
    <source>
        <dbReference type="ARBA" id="ARBA00022801"/>
    </source>
</evidence>
<comment type="function">
    <text evidence="7">Zinc metalloprotease. Provoques deadhesion of endothelial cells from cell cultures, and also degradation of fibronectin, fibrinogen and gelatin in vitro. Its role in the venom is not fully understood but it might act as a spreading factor that facilitates diffusion of other venom toxins. Alternatively, it might be involved in the proteolytic processing of other venom toxins or it might play a role in extra-oral digestion of prey.</text>
</comment>
<keyword evidence="12" id="KW-1185">Reference proteome</keyword>
<dbReference type="SMART" id="SM00235">
    <property type="entry name" value="ZnMc"/>
    <property type="match status" value="1"/>
</dbReference>
<dbReference type="PRINTS" id="PR00480">
    <property type="entry name" value="ASTACIN"/>
</dbReference>
<evidence type="ECO:0000256" key="3">
    <source>
        <dbReference type="ARBA" id="ARBA00022723"/>
    </source>
</evidence>
<comment type="caution">
    <text evidence="11">The sequence shown here is derived from an EMBL/GenBank/DDBJ whole genome shotgun (WGS) entry which is preliminary data.</text>
</comment>
<evidence type="ECO:0000256" key="7">
    <source>
        <dbReference type="ARBA" id="ARBA00025529"/>
    </source>
</evidence>
<dbReference type="EC" id="3.4.24.-" evidence="9"/>
<dbReference type="SUPFAM" id="SSF55486">
    <property type="entry name" value="Metalloproteases ('zincins'), catalytic domain"/>
    <property type="match status" value="1"/>
</dbReference>
<dbReference type="CDD" id="cd04280">
    <property type="entry name" value="ZnMc_astacin_like"/>
    <property type="match status" value="1"/>
</dbReference>
<dbReference type="GO" id="GO:0006508">
    <property type="term" value="P:proteolysis"/>
    <property type="evidence" value="ECO:0007669"/>
    <property type="project" value="UniProtKB-KW"/>
</dbReference>
<dbReference type="PANTHER" id="PTHR10127">
    <property type="entry name" value="DISCOIDIN, CUB, EGF, LAMININ , AND ZINC METALLOPROTEASE DOMAIN CONTAINING"/>
    <property type="match status" value="1"/>
</dbReference>
<feature type="binding site" evidence="8">
    <location>
        <position position="104"/>
    </location>
    <ligand>
        <name>Zn(2+)</name>
        <dbReference type="ChEBI" id="CHEBI:29105"/>
        <note>catalytic</note>
    </ligand>
</feature>
<keyword evidence="4 8" id="KW-0378">Hydrolase</keyword>
<dbReference type="AlphaFoldDB" id="A0A8X6YJS9"/>
<evidence type="ECO:0000256" key="6">
    <source>
        <dbReference type="ARBA" id="ARBA00023049"/>
    </source>
</evidence>
<dbReference type="InterPro" id="IPR024079">
    <property type="entry name" value="MetalloPept_cat_dom_sf"/>
</dbReference>
<dbReference type="InterPro" id="IPR034035">
    <property type="entry name" value="Astacin-like_dom"/>
</dbReference>
<sequence length="205" mass="22975">MSIVTESGNITDDYMPLVGHSPACPRSESALPVIALSQISTIKNAILKWNRQIPNIPFRPRLFESDYVMFFSGSGCYSNLGRVGGQQSLSLRANGCLSDGTIMHEMSHTIGIIHEHNRPDRDQYIRVLPKNIPADWLSQYSKASSDDIRLLGKYDYYSVMHYPIPAPKTGKPSFQVLQGNVDLNKIGQRDGLTDTDKEKIKKLYS</sequence>
<dbReference type="PANTHER" id="PTHR10127:SF780">
    <property type="entry name" value="METALLOENDOPEPTIDASE"/>
    <property type="match status" value="1"/>
</dbReference>
<keyword evidence="6 8" id="KW-0482">Metalloprotease</keyword>
<dbReference type="Pfam" id="PF01400">
    <property type="entry name" value="Astacin"/>
    <property type="match status" value="1"/>
</dbReference>
<feature type="domain" description="Peptidase M12A" evidence="10">
    <location>
        <begin position="9"/>
        <end position="205"/>
    </location>
</feature>
<comment type="caution">
    <text evidence="8">Lacks conserved residue(s) required for the propagation of feature annotation.</text>
</comment>
<name>A0A8X6YJS9_9ARAC</name>
<keyword evidence="3 8" id="KW-0479">Metal-binding</keyword>
<keyword evidence="5 8" id="KW-0862">Zinc</keyword>
<evidence type="ECO:0000313" key="11">
    <source>
        <dbReference type="EMBL" id="GFY73643.1"/>
    </source>
</evidence>
<evidence type="ECO:0000256" key="8">
    <source>
        <dbReference type="PROSITE-ProRule" id="PRU01211"/>
    </source>
</evidence>
<comment type="subunit">
    <text evidence="1">Monomer.</text>
</comment>
<dbReference type="Gene3D" id="3.40.390.10">
    <property type="entry name" value="Collagenase (Catalytic Domain)"/>
    <property type="match status" value="1"/>
</dbReference>
<dbReference type="InterPro" id="IPR001506">
    <property type="entry name" value="Peptidase_M12A"/>
</dbReference>
<reference evidence="11" key="1">
    <citation type="submission" date="2020-08" db="EMBL/GenBank/DDBJ databases">
        <title>Multicomponent nature underlies the extraordinary mechanical properties of spider dragline silk.</title>
        <authorList>
            <person name="Kono N."/>
            <person name="Nakamura H."/>
            <person name="Mori M."/>
            <person name="Yoshida Y."/>
            <person name="Ohtoshi R."/>
            <person name="Malay A.D."/>
            <person name="Moran D.A.P."/>
            <person name="Tomita M."/>
            <person name="Numata K."/>
            <person name="Arakawa K."/>
        </authorList>
    </citation>
    <scope>NUCLEOTIDE SEQUENCE</scope>
</reference>
<accession>A0A8X6YJS9</accession>
<gene>
    <name evidence="11" type="primary">hcea</name>
    <name evidence="11" type="ORF">TNIN_71001</name>
</gene>
<dbReference type="EMBL" id="BMAV01020253">
    <property type="protein sequence ID" value="GFY73643.1"/>
    <property type="molecule type" value="Genomic_DNA"/>
</dbReference>
<evidence type="ECO:0000259" key="10">
    <source>
        <dbReference type="PROSITE" id="PS51864"/>
    </source>
</evidence>
<evidence type="ECO:0000313" key="12">
    <source>
        <dbReference type="Proteomes" id="UP000886998"/>
    </source>
</evidence>
<dbReference type="InterPro" id="IPR006026">
    <property type="entry name" value="Peptidase_Metallo"/>
</dbReference>
<feature type="binding site" evidence="8">
    <location>
        <position position="108"/>
    </location>
    <ligand>
        <name>Zn(2+)</name>
        <dbReference type="ChEBI" id="CHEBI:29105"/>
        <note>catalytic</note>
    </ligand>
</feature>
<evidence type="ECO:0000256" key="5">
    <source>
        <dbReference type="ARBA" id="ARBA00022833"/>
    </source>
</evidence>
<dbReference type="OrthoDB" id="6422320at2759"/>
<protein>
    <recommendedName>
        <fullName evidence="9">Metalloendopeptidase</fullName>
        <ecNumber evidence="9">3.4.24.-</ecNumber>
    </recommendedName>
</protein>
<comment type="cofactor">
    <cofactor evidence="8 9">
        <name>Zn(2+)</name>
        <dbReference type="ChEBI" id="CHEBI:29105"/>
    </cofactor>
    <text evidence="8 9">Binds 1 zinc ion per subunit.</text>
</comment>
<organism evidence="11 12">
    <name type="scientific">Trichonephila inaurata madagascariensis</name>
    <dbReference type="NCBI Taxonomy" id="2747483"/>
    <lineage>
        <taxon>Eukaryota</taxon>
        <taxon>Metazoa</taxon>
        <taxon>Ecdysozoa</taxon>
        <taxon>Arthropoda</taxon>
        <taxon>Chelicerata</taxon>
        <taxon>Arachnida</taxon>
        <taxon>Araneae</taxon>
        <taxon>Araneomorphae</taxon>
        <taxon>Entelegynae</taxon>
        <taxon>Araneoidea</taxon>
        <taxon>Nephilidae</taxon>
        <taxon>Trichonephila</taxon>
        <taxon>Trichonephila inaurata</taxon>
    </lineage>
</organism>
<evidence type="ECO:0000256" key="2">
    <source>
        <dbReference type="ARBA" id="ARBA00022670"/>
    </source>
</evidence>
<feature type="binding site" evidence="8">
    <location>
        <position position="114"/>
    </location>
    <ligand>
        <name>Zn(2+)</name>
        <dbReference type="ChEBI" id="CHEBI:29105"/>
        <note>catalytic</note>
    </ligand>
</feature>
<dbReference type="GO" id="GO:0008270">
    <property type="term" value="F:zinc ion binding"/>
    <property type="evidence" value="ECO:0007669"/>
    <property type="project" value="UniProtKB-UniRule"/>
</dbReference>
<dbReference type="PROSITE" id="PS51864">
    <property type="entry name" value="ASTACIN"/>
    <property type="match status" value="1"/>
</dbReference>
<keyword evidence="2 8" id="KW-0645">Protease</keyword>